<feature type="binding site" evidence="14">
    <location>
        <position position="505"/>
    </location>
    <ligand>
        <name>substrate</name>
    </ligand>
</feature>
<dbReference type="PANTHER" id="PTHR43522:SF2">
    <property type="entry name" value="TRANSKETOLASE 1-RELATED"/>
    <property type="match status" value="1"/>
</dbReference>
<dbReference type="GO" id="GO:0005829">
    <property type="term" value="C:cytosol"/>
    <property type="evidence" value="ECO:0007669"/>
    <property type="project" value="TreeGrafter"/>
</dbReference>
<feature type="site" description="Important for catalytic activity" evidence="17">
    <location>
        <position position="292"/>
    </location>
</feature>
<feature type="binding site" evidence="16">
    <location>
        <position position="186"/>
    </location>
    <ligand>
        <name>Mg(2+)</name>
        <dbReference type="ChEBI" id="CHEBI:18420"/>
    </ligand>
</feature>
<dbReference type="InterPro" id="IPR033247">
    <property type="entry name" value="Transketolase_fam"/>
</dbReference>
<comment type="cofactor">
    <cofactor evidence="1">
        <name>Ca(2+)</name>
        <dbReference type="ChEBI" id="CHEBI:29108"/>
    </cofactor>
</comment>
<name>A0A318PYT5_9PROT</name>
<dbReference type="PROSITE" id="PS00802">
    <property type="entry name" value="TRANSKETOLASE_2"/>
    <property type="match status" value="1"/>
</dbReference>
<evidence type="ECO:0000256" key="7">
    <source>
        <dbReference type="ARBA" id="ARBA00022723"/>
    </source>
</evidence>
<dbReference type="InterPro" id="IPR005478">
    <property type="entry name" value="Transketolase_bac-like"/>
</dbReference>
<dbReference type="FunFam" id="3.40.50.920:FF:000003">
    <property type="entry name" value="Transketolase"/>
    <property type="match status" value="1"/>
</dbReference>
<dbReference type="GO" id="GO:0009052">
    <property type="term" value="P:pentose-phosphate shunt, non-oxidative branch"/>
    <property type="evidence" value="ECO:0007669"/>
    <property type="project" value="UniProtKB-ARBA"/>
</dbReference>
<comment type="cofactor">
    <cofactor evidence="16">
        <name>Mg(2+)</name>
        <dbReference type="ChEBI" id="CHEBI:18420"/>
    </cofactor>
    <text evidence="16">Binds 1 Mg(2+) ion per subunit. Can also utilize other divalent metal cations, such as Ca(2+), Mn(2+) and Co(2+).</text>
</comment>
<evidence type="ECO:0000256" key="9">
    <source>
        <dbReference type="ARBA" id="ARBA00022842"/>
    </source>
</evidence>
<evidence type="ECO:0000256" key="17">
    <source>
        <dbReference type="PIRSR" id="PIRSR605478-5"/>
    </source>
</evidence>
<evidence type="ECO:0000256" key="15">
    <source>
        <dbReference type="PIRSR" id="PIRSR605478-3"/>
    </source>
</evidence>
<feature type="binding site" evidence="15">
    <location>
        <position position="85"/>
    </location>
    <ligand>
        <name>thiamine diphosphate</name>
        <dbReference type="ChEBI" id="CHEBI:58937"/>
    </ligand>
</feature>
<comment type="cofactor">
    <cofactor evidence="15">
        <name>thiamine diphosphate</name>
        <dbReference type="ChEBI" id="CHEBI:58937"/>
    </cofactor>
    <text evidence="15">Binds 1 thiamine pyrophosphate per subunit. During the reaction, the substrate forms a covalent intermediate with the cofactor.</text>
</comment>
<evidence type="ECO:0000256" key="2">
    <source>
        <dbReference type="ARBA" id="ARBA00001941"/>
    </source>
</evidence>
<keyword evidence="8" id="KW-0106">Calcium</keyword>
<dbReference type="GO" id="GO:0004802">
    <property type="term" value="F:transketolase activity"/>
    <property type="evidence" value="ECO:0007669"/>
    <property type="project" value="UniProtKB-UniRule"/>
</dbReference>
<dbReference type="Pfam" id="PF02779">
    <property type="entry name" value="Transket_pyr"/>
    <property type="match status" value="1"/>
</dbReference>
<feature type="domain" description="Transketolase-like pyrimidine-binding" evidence="18">
    <location>
        <begin position="385"/>
        <end position="561"/>
    </location>
</feature>
<dbReference type="InterPro" id="IPR020826">
    <property type="entry name" value="Transketolase_BS"/>
</dbReference>
<dbReference type="FunFam" id="3.40.50.970:FF:000003">
    <property type="entry name" value="Transketolase"/>
    <property type="match status" value="1"/>
</dbReference>
<feature type="binding site" evidence="14">
    <location>
        <position position="509"/>
    </location>
    <ligand>
        <name>substrate</name>
    </ligand>
</feature>
<dbReference type="Pfam" id="PF00456">
    <property type="entry name" value="Transketolase_N"/>
    <property type="match status" value="1"/>
</dbReference>
<evidence type="ECO:0000313" key="20">
    <source>
        <dbReference type="Proteomes" id="UP000248301"/>
    </source>
</evidence>
<comment type="similarity">
    <text evidence="3">Belongs to the transketolase family.</text>
</comment>
<keyword evidence="10 15" id="KW-0786">Thiamine pyrophosphate</keyword>
<feature type="binding site" evidence="14">
    <location>
        <position position="292"/>
    </location>
    <ligand>
        <name>substrate</name>
    </ligand>
</feature>
<comment type="catalytic activity">
    <reaction evidence="11">
        <text>D-sedoheptulose 7-phosphate + D-glyceraldehyde 3-phosphate = aldehydo-D-ribose 5-phosphate + D-xylulose 5-phosphate</text>
        <dbReference type="Rhea" id="RHEA:10508"/>
        <dbReference type="ChEBI" id="CHEBI:57483"/>
        <dbReference type="ChEBI" id="CHEBI:57737"/>
        <dbReference type="ChEBI" id="CHEBI:58273"/>
        <dbReference type="ChEBI" id="CHEBI:59776"/>
        <dbReference type="EC" id="2.2.1.1"/>
    </reaction>
</comment>
<dbReference type="InterPro" id="IPR009014">
    <property type="entry name" value="Transketo_C/PFOR_II"/>
</dbReference>
<evidence type="ECO:0000256" key="11">
    <source>
        <dbReference type="ARBA" id="ARBA00049473"/>
    </source>
</evidence>
<protein>
    <recommendedName>
        <fullName evidence="5 12">Transketolase</fullName>
        <ecNumber evidence="5 12">2.2.1.1</ecNumber>
    </recommendedName>
</protein>
<dbReference type="CDD" id="cd07033">
    <property type="entry name" value="TPP_PYR_DXS_TK_like"/>
    <property type="match status" value="1"/>
</dbReference>
<dbReference type="InterPro" id="IPR055152">
    <property type="entry name" value="Transketolase-like_C_2"/>
</dbReference>
<evidence type="ECO:0000313" key="19">
    <source>
        <dbReference type="EMBL" id="PYD64298.1"/>
    </source>
</evidence>
<evidence type="ECO:0000256" key="14">
    <source>
        <dbReference type="PIRSR" id="PIRSR605478-2"/>
    </source>
</evidence>
<dbReference type="Gene3D" id="3.40.50.920">
    <property type="match status" value="1"/>
</dbReference>
<feature type="site" description="Important for catalytic activity" evidence="17">
    <location>
        <position position="45"/>
    </location>
</feature>
<keyword evidence="6" id="KW-0808">Transferase</keyword>
<feature type="binding site" evidence="15">
    <location>
        <position position="216"/>
    </location>
    <ligand>
        <name>thiamine diphosphate</name>
        <dbReference type="ChEBI" id="CHEBI:58937"/>
    </ligand>
</feature>
<feature type="binding site" evidence="15">
    <location>
        <position position="292"/>
    </location>
    <ligand>
        <name>thiamine diphosphate</name>
        <dbReference type="ChEBI" id="CHEBI:58937"/>
    </ligand>
</feature>
<gene>
    <name evidence="19" type="primary">tkt</name>
    <name evidence="19" type="ORF">CFR72_02260</name>
</gene>
<dbReference type="InterPro" id="IPR029061">
    <property type="entry name" value="THDP-binding"/>
</dbReference>
<evidence type="ECO:0000256" key="4">
    <source>
        <dbReference type="ARBA" id="ARBA00011738"/>
    </source>
</evidence>
<dbReference type="SMART" id="SM00861">
    <property type="entry name" value="Transket_pyr"/>
    <property type="match status" value="1"/>
</dbReference>
<feature type="binding site" evidence="14">
    <location>
        <position position="497"/>
    </location>
    <ligand>
        <name>substrate</name>
    </ligand>
</feature>
<keyword evidence="9 16" id="KW-0460">Magnesium</keyword>
<comment type="caution">
    <text evidence="19">The sequence shown here is derived from an EMBL/GenBank/DDBJ whole genome shotgun (WGS) entry which is preliminary data.</text>
</comment>
<evidence type="ECO:0000256" key="8">
    <source>
        <dbReference type="ARBA" id="ARBA00022837"/>
    </source>
</evidence>
<dbReference type="SUPFAM" id="SSF52518">
    <property type="entry name" value="Thiamin diphosphate-binding fold (THDP-binding)"/>
    <property type="match status" value="2"/>
</dbReference>
<organism evidence="19 20">
    <name type="scientific">Gluconacetobacter entanii</name>
    <dbReference type="NCBI Taxonomy" id="108528"/>
    <lineage>
        <taxon>Bacteria</taxon>
        <taxon>Pseudomonadati</taxon>
        <taxon>Pseudomonadota</taxon>
        <taxon>Alphaproteobacteria</taxon>
        <taxon>Acetobacterales</taxon>
        <taxon>Acetobacteraceae</taxon>
        <taxon>Gluconacetobacter</taxon>
    </lineage>
</organism>
<dbReference type="GO" id="GO:0046872">
    <property type="term" value="F:metal ion binding"/>
    <property type="evidence" value="ECO:0007669"/>
    <property type="project" value="UniProtKB-KW"/>
</dbReference>
<dbReference type="SUPFAM" id="SSF52922">
    <property type="entry name" value="TK C-terminal domain-like"/>
    <property type="match status" value="1"/>
</dbReference>
<evidence type="ECO:0000256" key="16">
    <source>
        <dbReference type="PIRSR" id="PIRSR605478-4"/>
    </source>
</evidence>
<evidence type="ECO:0000256" key="13">
    <source>
        <dbReference type="PIRSR" id="PIRSR605478-1"/>
    </source>
</evidence>
<evidence type="ECO:0000259" key="18">
    <source>
        <dbReference type="SMART" id="SM00861"/>
    </source>
</evidence>
<evidence type="ECO:0000256" key="10">
    <source>
        <dbReference type="ARBA" id="ARBA00023052"/>
    </source>
</evidence>
<evidence type="ECO:0000256" key="5">
    <source>
        <dbReference type="ARBA" id="ARBA00013152"/>
    </source>
</evidence>
<evidence type="ECO:0000256" key="1">
    <source>
        <dbReference type="ARBA" id="ARBA00001913"/>
    </source>
</evidence>
<comment type="cofactor">
    <cofactor evidence="2">
        <name>Co(2+)</name>
        <dbReference type="ChEBI" id="CHEBI:48828"/>
    </cofactor>
</comment>
<dbReference type="Pfam" id="PF22613">
    <property type="entry name" value="Transketolase_C_1"/>
    <property type="match status" value="1"/>
</dbReference>
<dbReference type="FunFam" id="3.40.50.970:FF:000004">
    <property type="entry name" value="Transketolase"/>
    <property type="match status" value="1"/>
</dbReference>
<keyword evidence="7 16" id="KW-0479">Metal-binding</keyword>
<feature type="binding site" evidence="14">
    <location>
        <position position="45"/>
    </location>
    <ligand>
        <name>substrate</name>
    </ligand>
</feature>
<feature type="binding site" evidence="15">
    <location>
        <position position="187"/>
    </location>
    <ligand>
        <name>thiamine diphosphate</name>
        <dbReference type="ChEBI" id="CHEBI:58937"/>
    </ligand>
</feature>
<comment type="subunit">
    <text evidence="4">Homodimer.</text>
</comment>
<feature type="binding site" evidence="14">
    <location>
        <position position="388"/>
    </location>
    <ligand>
        <name>substrate</name>
    </ligand>
</feature>
<evidence type="ECO:0000256" key="6">
    <source>
        <dbReference type="ARBA" id="ARBA00022679"/>
    </source>
</evidence>
<dbReference type="Proteomes" id="UP000248301">
    <property type="component" value="Unassembled WGS sequence"/>
</dbReference>
<feature type="binding site" evidence="15">
    <location>
        <begin position="145"/>
        <end position="147"/>
    </location>
    <ligand>
        <name>thiamine diphosphate</name>
        <dbReference type="ChEBI" id="CHEBI:58937"/>
    </ligand>
</feature>
<dbReference type="CDD" id="cd02012">
    <property type="entry name" value="TPP_TK"/>
    <property type="match status" value="1"/>
</dbReference>
<proteinExistence type="inferred from homology"/>
<dbReference type="PANTHER" id="PTHR43522">
    <property type="entry name" value="TRANSKETOLASE"/>
    <property type="match status" value="1"/>
</dbReference>
<feature type="binding site" evidence="15">
    <location>
        <position position="473"/>
    </location>
    <ligand>
        <name>thiamine diphosphate</name>
        <dbReference type="ChEBI" id="CHEBI:58937"/>
    </ligand>
</feature>
<dbReference type="Gene3D" id="3.40.50.970">
    <property type="match status" value="2"/>
</dbReference>
<feature type="binding site" evidence="16">
    <location>
        <position position="218"/>
    </location>
    <ligand>
        <name>Mg(2+)</name>
        <dbReference type="ChEBI" id="CHEBI:18420"/>
    </ligand>
</feature>
<feature type="binding site" evidence="14">
    <location>
        <position position="415"/>
    </location>
    <ligand>
        <name>substrate</name>
    </ligand>
</feature>
<accession>A0A318PYT5</accession>
<dbReference type="InterPro" id="IPR005474">
    <property type="entry name" value="Transketolase_N"/>
</dbReference>
<evidence type="ECO:0000256" key="12">
    <source>
        <dbReference type="NCBIfam" id="TIGR00232"/>
    </source>
</evidence>
<sequence>MHSLFPCPARAPEGGGSMPANIDTLCINTIRTLSMDAVQKANSGHPGTAMALAPPAYTLWRDVLNYDPANPLWPNRDRFVLSIGHASMLLYSLIYLAGVRDIRDGKVVDAQSLTVKDIEQFRQLDSRTPGHPEYHHTAGVETTTGPLGQGCGNSVGMAMAEKWLAARFNKPEFKLFDYHVYTFCGDGDNMEGVSSEAASVAGHLKLGNLTWIYDSNRISIEGDTHITFTENVHKRFEAYGWHVLELRDANDTGDFRRLLEEAKAETSRPTLIIVHSIIGWGSPHKAGTAEAHGSPLGVEEIRETKKFYGWPEDKSFYVPDGVPEHFQAGIATRGAAASKAWDDLFAAYRKEYPDLAAQLDSIFAGRLPEGWDKDIATFPADAKGIASRASSAKVLNQVAVNYPWMIGGSADLSPSTKTHMTFEGAGDFQPPQWGATYGGRNLHFGVREHVMGSICNGLALAGLRPYCSGFLIFSDYMKPPIRLSALMKLPVLYIFTHDSIGVGEDGPTHQPIEQLAQLRATPGVTLIRPSDANEVAEAWRTLIPLTDRPSVLVLSRQNLPTICRKTYAPASGLAKGAYVLADADGKPDVILMATGSEVGLVVKAYERLKAEGVKARVVSMPSWDLFEAQPQSYRDSVLPRDVTARVAVEQAAQLGLDRYVGLDGATIVMHTFGASAPAEELEVKFGFTVDAVVAEARRQLARKAS</sequence>
<evidence type="ECO:0000256" key="3">
    <source>
        <dbReference type="ARBA" id="ARBA00007131"/>
    </source>
</evidence>
<reference evidence="19 20" key="1">
    <citation type="submission" date="2017-07" db="EMBL/GenBank/DDBJ databases">
        <title>A draft genome sequence of Gluconacetobacter entanii LTH 4560.</title>
        <authorList>
            <person name="Skraban J."/>
            <person name="Cleenwerck I."/>
            <person name="Vandamme P."/>
            <person name="Trcek J."/>
        </authorList>
    </citation>
    <scope>NUCLEOTIDE SEQUENCE [LARGE SCALE GENOMIC DNA]</scope>
    <source>
        <strain evidence="19 20">LTH 4560</strain>
    </source>
</reference>
<feature type="binding site" evidence="14">
    <location>
        <position position="556"/>
    </location>
    <ligand>
        <name>substrate</name>
    </ligand>
</feature>
<dbReference type="InterPro" id="IPR005475">
    <property type="entry name" value="Transketolase-like_Pyr-bd"/>
</dbReference>
<feature type="active site" description="Proton donor" evidence="13">
    <location>
        <position position="448"/>
    </location>
</feature>
<feature type="binding site" evidence="16">
    <location>
        <position position="216"/>
    </location>
    <ligand>
        <name>Mg(2+)</name>
        <dbReference type="ChEBI" id="CHEBI:18420"/>
    </ligand>
</feature>
<dbReference type="AlphaFoldDB" id="A0A318PYT5"/>
<dbReference type="NCBIfam" id="TIGR00232">
    <property type="entry name" value="tktlase_bact"/>
    <property type="match status" value="1"/>
</dbReference>
<dbReference type="OrthoDB" id="8732661at2"/>
<dbReference type="EMBL" id="NKUF01000003">
    <property type="protein sequence ID" value="PYD64298.1"/>
    <property type="molecule type" value="Genomic_DNA"/>
</dbReference>
<dbReference type="EC" id="2.2.1.1" evidence="5 12"/>